<feature type="compositionally biased region" description="Low complexity" evidence="1">
    <location>
        <begin position="246"/>
        <end position="257"/>
    </location>
</feature>
<accession>A0A418SWT8</accession>
<dbReference type="SUPFAM" id="SSF110997">
    <property type="entry name" value="Sporulation related repeat"/>
    <property type="match status" value="1"/>
</dbReference>
<dbReference type="PROSITE" id="PS51724">
    <property type="entry name" value="SPOR"/>
    <property type="match status" value="1"/>
</dbReference>
<keyword evidence="2" id="KW-1133">Transmembrane helix</keyword>
<keyword evidence="5" id="KW-1185">Reference proteome</keyword>
<name>A0A418SWT8_9RHOB</name>
<dbReference type="AlphaFoldDB" id="A0A418SWT8"/>
<keyword evidence="2" id="KW-0812">Transmembrane</keyword>
<dbReference type="RefSeq" id="WP_119748598.1">
    <property type="nucleotide sequence ID" value="NZ_QZCG01000006.1"/>
</dbReference>
<evidence type="ECO:0000256" key="1">
    <source>
        <dbReference type="SAM" id="MobiDB-lite"/>
    </source>
</evidence>
<dbReference type="InterPro" id="IPR007730">
    <property type="entry name" value="SPOR-like_dom"/>
</dbReference>
<keyword evidence="2" id="KW-0472">Membrane</keyword>
<dbReference type="OrthoDB" id="8479416at2"/>
<dbReference type="Pfam" id="PF05036">
    <property type="entry name" value="SPOR"/>
    <property type="match status" value="1"/>
</dbReference>
<evidence type="ECO:0000259" key="3">
    <source>
        <dbReference type="PROSITE" id="PS51724"/>
    </source>
</evidence>
<evidence type="ECO:0000313" key="5">
    <source>
        <dbReference type="Proteomes" id="UP000284202"/>
    </source>
</evidence>
<dbReference type="GO" id="GO:0042834">
    <property type="term" value="F:peptidoglycan binding"/>
    <property type="evidence" value="ECO:0007669"/>
    <property type="project" value="InterPro"/>
</dbReference>
<evidence type="ECO:0000313" key="4">
    <source>
        <dbReference type="EMBL" id="RJE85427.1"/>
    </source>
</evidence>
<dbReference type="EMBL" id="QZCG01000006">
    <property type="protein sequence ID" value="RJE85427.1"/>
    <property type="molecule type" value="Genomic_DNA"/>
</dbReference>
<organism evidence="4 5">
    <name type="scientific">Paracoccus onubensis</name>
    <dbReference type="NCBI Taxonomy" id="1675788"/>
    <lineage>
        <taxon>Bacteria</taxon>
        <taxon>Pseudomonadati</taxon>
        <taxon>Pseudomonadota</taxon>
        <taxon>Alphaproteobacteria</taxon>
        <taxon>Rhodobacterales</taxon>
        <taxon>Paracoccaceae</taxon>
        <taxon>Paracoccus</taxon>
    </lineage>
</organism>
<feature type="transmembrane region" description="Helical" evidence="2">
    <location>
        <begin position="61"/>
        <end position="82"/>
    </location>
</feature>
<sequence>MAVMDFREGGYIFSRHKVRREFAYDQGGWDEDGAHVDDARYAGDPDGLPPLTTRLARLTHYLGALASVALMIGLMVWGWQLISRDVSGIPVIHALGGEARSTPEDPGGELTNYTGYAVNNVAEGADTVPVDQVAVVSSEIALADEDVAMGQLGAEAREPTQQSEVPLSFDGEPIAPLSDSEMRKIAEAESRAAAAHAAARNEVANAEIVDAPASEGPVNEVVTDENGVPAQAAAITAALAEAQAQQANDALATSTRPAPRPRRTSAAETAPATTQTAAAEAAPAPASAPAARPAAASAPAPEAQPATAVASAGGPVVQLGAFDSNAIAESEWNRLSGKFGSLFSGKGQVIQEHASNGRTYWRLRVAGFSDTSDARNFCAEMKAGGTDCIALAAQ</sequence>
<evidence type="ECO:0000256" key="2">
    <source>
        <dbReference type="SAM" id="Phobius"/>
    </source>
</evidence>
<dbReference type="InterPro" id="IPR036680">
    <property type="entry name" value="SPOR-like_sf"/>
</dbReference>
<feature type="compositionally biased region" description="Low complexity" evidence="1">
    <location>
        <begin position="264"/>
        <end position="309"/>
    </location>
</feature>
<feature type="region of interest" description="Disordered" evidence="1">
    <location>
        <begin position="246"/>
        <end position="309"/>
    </location>
</feature>
<gene>
    <name evidence="4" type="ORF">D3P04_10500</name>
</gene>
<proteinExistence type="predicted"/>
<dbReference type="Proteomes" id="UP000284202">
    <property type="component" value="Unassembled WGS sequence"/>
</dbReference>
<feature type="domain" description="SPOR" evidence="3">
    <location>
        <begin position="309"/>
        <end position="394"/>
    </location>
</feature>
<protein>
    <submittedName>
        <fullName evidence="4">SPOR domain-containing protein</fullName>
    </submittedName>
</protein>
<dbReference type="Gene3D" id="3.30.70.1070">
    <property type="entry name" value="Sporulation related repeat"/>
    <property type="match status" value="1"/>
</dbReference>
<reference evidence="5" key="1">
    <citation type="submission" date="2018-09" db="EMBL/GenBank/DDBJ databases">
        <title>Acidovorax cavernicola nov. sp. isolated from Gruta de las Maravillas (Aracena, Spain).</title>
        <authorList>
            <person name="Jurado V."/>
            <person name="Gutierrez-Patricio S."/>
            <person name="Gonzalez-Pimentel J.L."/>
            <person name="Miller A.Z."/>
            <person name="Laiz L."/>
            <person name="Saiz-Jimenez C."/>
        </authorList>
    </citation>
    <scope>NUCLEOTIDE SEQUENCE [LARGE SCALE GENOMIC DNA]</scope>
    <source>
        <strain evidence="5">1011MAR3C25</strain>
    </source>
</reference>
<comment type="caution">
    <text evidence="4">The sequence shown here is derived from an EMBL/GenBank/DDBJ whole genome shotgun (WGS) entry which is preliminary data.</text>
</comment>